<evidence type="ECO:0000256" key="2">
    <source>
        <dbReference type="ARBA" id="ARBA00010752"/>
    </source>
</evidence>
<evidence type="ECO:0000313" key="13">
    <source>
        <dbReference type="EMBL" id="GAA1511445.1"/>
    </source>
</evidence>
<accession>A0ABP4KX00</accession>
<evidence type="ECO:0000259" key="11">
    <source>
        <dbReference type="Pfam" id="PF02767"/>
    </source>
</evidence>
<dbReference type="SUPFAM" id="SSF55979">
    <property type="entry name" value="DNA clamp"/>
    <property type="match status" value="3"/>
</dbReference>
<keyword evidence="3 9" id="KW-0963">Cytoplasm</keyword>
<comment type="function">
    <text evidence="9">Confers DNA tethering and processivity to DNA polymerases and other proteins. Acts as a clamp, forming a ring around DNA (a reaction catalyzed by the clamp-loading complex) which diffuses in an ATP-independent manner freely and bidirectionally along dsDNA. Initially characterized for its ability to contact the catalytic subunit of DNA polymerase III (Pol III), a complex, multichain enzyme responsible for most of the replicative synthesis in bacteria; Pol III exhibits 3'-5' exonuclease proofreading activity. The beta chain is required for initiation of replication as well as for processivity of DNA replication.</text>
</comment>
<feature type="domain" description="DNA polymerase III beta sliding clamp central" evidence="11">
    <location>
        <begin position="130"/>
        <end position="239"/>
    </location>
</feature>
<keyword evidence="6 9" id="KW-0235">DNA replication</keyword>
<comment type="caution">
    <text evidence="13">The sequence shown here is derived from an EMBL/GenBank/DDBJ whole genome shotgun (WGS) entry which is preliminary data.</text>
</comment>
<sequence length="364" mass="38227">MKLVADQQELAAGIGWVARGLPHRTSTPVLLGLLFCADADGTTVAGTDHAMAAQVRLNCQVDAEGTCLVPGRMLAEITKLLPPGPVTLTAADNRFVVRCGDAVYSLPLLPVAEYPASTSPEEEHQTVVDAGEFALAVGQVGVSAARDDVVPALAGINLSFAGESVELASTDRYRLGIARVGLTSPVEPFDVLVPAKALGELSRAFAADGGQVLLSLADETLLLRNHDRSAWVRTLSGPYLPYRRIVPDETPISATVDRIALRDVVKRLSVVADGMTPIWLEYGVGSVRVYAGSGDDASGAETLPITGSGDSLTVAFTAQLLLDAINSFGTEELTMSYTGGRKPAVLTGGQDYLHVITPRLLPQA</sequence>
<dbReference type="InterPro" id="IPR022635">
    <property type="entry name" value="DNA_polIII_beta_C"/>
</dbReference>
<keyword evidence="7 9" id="KW-0239">DNA-directed DNA polymerase</keyword>
<keyword evidence="5 9" id="KW-0548">Nucleotidyltransferase</keyword>
<dbReference type="InterPro" id="IPR046938">
    <property type="entry name" value="DNA_clamp_sf"/>
</dbReference>
<dbReference type="NCBIfam" id="TIGR00663">
    <property type="entry name" value="dnan"/>
    <property type="match status" value="1"/>
</dbReference>
<dbReference type="Pfam" id="PF00712">
    <property type="entry name" value="DNA_pol3_beta"/>
    <property type="match status" value="1"/>
</dbReference>
<evidence type="ECO:0000256" key="7">
    <source>
        <dbReference type="ARBA" id="ARBA00022932"/>
    </source>
</evidence>
<dbReference type="Pfam" id="PF02768">
    <property type="entry name" value="DNA_pol3_beta_3"/>
    <property type="match status" value="1"/>
</dbReference>
<dbReference type="InterPro" id="IPR022634">
    <property type="entry name" value="DNA_polIII_beta_N"/>
</dbReference>
<keyword evidence="14" id="KW-1185">Reference proteome</keyword>
<protein>
    <recommendedName>
        <fullName evidence="9">Beta sliding clamp</fullName>
    </recommendedName>
</protein>
<comment type="subunit">
    <text evidence="9">Forms a ring-shaped head-to-tail homodimer around DNA.</text>
</comment>
<feature type="domain" description="DNA polymerase III beta sliding clamp C-terminal" evidence="12">
    <location>
        <begin position="243"/>
        <end position="351"/>
    </location>
</feature>
<dbReference type="PANTHER" id="PTHR30478:SF0">
    <property type="entry name" value="BETA SLIDING CLAMP"/>
    <property type="match status" value="1"/>
</dbReference>
<dbReference type="Pfam" id="PF02767">
    <property type="entry name" value="DNA_pol3_beta_2"/>
    <property type="match status" value="1"/>
</dbReference>
<evidence type="ECO:0000313" key="14">
    <source>
        <dbReference type="Proteomes" id="UP001500363"/>
    </source>
</evidence>
<comment type="similarity">
    <text evidence="2 9">Belongs to the beta sliding clamp family.</text>
</comment>
<evidence type="ECO:0000256" key="4">
    <source>
        <dbReference type="ARBA" id="ARBA00022679"/>
    </source>
</evidence>
<evidence type="ECO:0000256" key="3">
    <source>
        <dbReference type="ARBA" id="ARBA00022490"/>
    </source>
</evidence>
<keyword evidence="8" id="KW-0238">DNA-binding</keyword>
<dbReference type="Gene3D" id="3.10.150.10">
    <property type="entry name" value="DNA Polymerase III, subunit A, domain 2"/>
    <property type="match status" value="1"/>
</dbReference>
<evidence type="ECO:0000256" key="9">
    <source>
        <dbReference type="PIRNR" id="PIRNR000804"/>
    </source>
</evidence>
<organism evidence="13 14">
    <name type="scientific">Kribbella lupini</name>
    <dbReference type="NCBI Taxonomy" id="291602"/>
    <lineage>
        <taxon>Bacteria</taxon>
        <taxon>Bacillati</taxon>
        <taxon>Actinomycetota</taxon>
        <taxon>Actinomycetes</taxon>
        <taxon>Propionibacteriales</taxon>
        <taxon>Kribbellaceae</taxon>
        <taxon>Kribbella</taxon>
    </lineage>
</organism>
<dbReference type="Gene3D" id="3.70.10.10">
    <property type="match status" value="1"/>
</dbReference>
<dbReference type="EMBL" id="BAAANC010000001">
    <property type="protein sequence ID" value="GAA1511445.1"/>
    <property type="molecule type" value="Genomic_DNA"/>
</dbReference>
<dbReference type="InterPro" id="IPR022637">
    <property type="entry name" value="DNA_polIII_beta_cen"/>
</dbReference>
<dbReference type="InterPro" id="IPR001001">
    <property type="entry name" value="DNA_polIII_beta"/>
</dbReference>
<evidence type="ECO:0000256" key="1">
    <source>
        <dbReference type="ARBA" id="ARBA00004496"/>
    </source>
</evidence>
<proteinExistence type="inferred from homology"/>
<evidence type="ECO:0000256" key="8">
    <source>
        <dbReference type="ARBA" id="ARBA00023125"/>
    </source>
</evidence>
<dbReference type="CDD" id="cd00140">
    <property type="entry name" value="beta_clamp"/>
    <property type="match status" value="1"/>
</dbReference>
<dbReference type="PIRSF" id="PIRSF000804">
    <property type="entry name" value="DNA_pol_III_b"/>
    <property type="match status" value="1"/>
</dbReference>
<keyword evidence="4 9" id="KW-0808">Transferase</keyword>
<dbReference type="Proteomes" id="UP001500363">
    <property type="component" value="Unassembled WGS sequence"/>
</dbReference>
<gene>
    <name evidence="13" type="primary">dnaN_1</name>
    <name evidence="13" type="ORF">GCM10009741_06010</name>
</gene>
<name>A0ABP4KX00_9ACTN</name>
<dbReference type="SMART" id="SM00480">
    <property type="entry name" value="POL3Bc"/>
    <property type="match status" value="1"/>
</dbReference>
<evidence type="ECO:0000256" key="5">
    <source>
        <dbReference type="ARBA" id="ARBA00022695"/>
    </source>
</evidence>
<dbReference type="PANTHER" id="PTHR30478">
    <property type="entry name" value="DNA POLYMERASE III SUBUNIT BETA"/>
    <property type="match status" value="1"/>
</dbReference>
<feature type="domain" description="DNA polymerase III beta sliding clamp N-terminal" evidence="10">
    <location>
        <begin position="1"/>
        <end position="116"/>
    </location>
</feature>
<comment type="subcellular location">
    <subcellularLocation>
        <location evidence="1 9">Cytoplasm</location>
    </subcellularLocation>
</comment>
<evidence type="ECO:0000259" key="12">
    <source>
        <dbReference type="Pfam" id="PF02768"/>
    </source>
</evidence>
<dbReference type="RefSeq" id="WP_344168910.1">
    <property type="nucleotide sequence ID" value="NZ_BAAANC010000001.1"/>
</dbReference>
<evidence type="ECO:0000259" key="10">
    <source>
        <dbReference type="Pfam" id="PF00712"/>
    </source>
</evidence>
<evidence type="ECO:0000256" key="6">
    <source>
        <dbReference type="ARBA" id="ARBA00022705"/>
    </source>
</evidence>
<reference evidence="14" key="1">
    <citation type="journal article" date="2019" name="Int. J. Syst. Evol. Microbiol.">
        <title>The Global Catalogue of Microorganisms (GCM) 10K type strain sequencing project: providing services to taxonomists for standard genome sequencing and annotation.</title>
        <authorList>
            <consortium name="The Broad Institute Genomics Platform"/>
            <consortium name="The Broad Institute Genome Sequencing Center for Infectious Disease"/>
            <person name="Wu L."/>
            <person name="Ma J."/>
        </authorList>
    </citation>
    <scope>NUCLEOTIDE SEQUENCE [LARGE SCALE GENOMIC DNA]</scope>
    <source>
        <strain evidence="14">JCM 14303</strain>
    </source>
</reference>